<feature type="chain" id="PRO_5021789877" evidence="5">
    <location>
        <begin position="24"/>
        <end position="453"/>
    </location>
</feature>
<evidence type="ECO:0000313" key="7">
    <source>
        <dbReference type="EMBL" id="QDT24613.1"/>
    </source>
</evidence>
<dbReference type="PANTHER" id="PTHR42693">
    <property type="entry name" value="ARYLSULFATASE FAMILY MEMBER"/>
    <property type="match status" value="1"/>
</dbReference>
<protein>
    <submittedName>
        <fullName evidence="7">Arylsulfatase</fullName>
        <ecNumber evidence="7">3.1.6.1</ecNumber>
    </submittedName>
</protein>
<feature type="signal peptide" evidence="5">
    <location>
        <begin position="1"/>
        <end position="23"/>
    </location>
</feature>
<evidence type="ECO:0000256" key="2">
    <source>
        <dbReference type="ARBA" id="ARBA00022723"/>
    </source>
</evidence>
<feature type="domain" description="Sulfatase N-terminal" evidence="6">
    <location>
        <begin position="29"/>
        <end position="356"/>
    </location>
</feature>
<organism evidence="7 8">
    <name type="scientific">Gimesia chilikensis</name>
    <dbReference type="NCBI Taxonomy" id="2605989"/>
    <lineage>
        <taxon>Bacteria</taxon>
        <taxon>Pseudomonadati</taxon>
        <taxon>Planctomycetota</taxon>
        <taxon>Planctomycetia</taxon>
        <taxon>Planctomycetales</taxon>
        <taxon>Planctomycetaceae</taxon>
        <taxon>Gimesia</taxon>
    </lineage>
</organism>
<dbReference type="PANTHER" id="PTHR42693:SF53">
    <property type="entry name" value="ENDO-4-O-SULFATASE"/>
    <property type="match status" value="1"/>
</dbReference>
<dbReference type="EMBL" id="CP036266">
    <property type="protein sequence ID" value="QDT24613.1"/>
    <property type="molecule type" value="Genomic_DNA"/>
</dbReference>
<evidence type="ECO:0000256" key="5">
    <source>
        <dbReference type="SAM" id="SignalP"/>
    </source>
</evidence>
<evidence type="ECO:0000256" key="4">
    <source>
        <dbReference type="ARBA" id="ARBA00022837"/>
    </source>
</evidence>
<dbReference type="InterPro" id="IPR000917">
    <property type="entry name" value="Sulfatase_N"/>
</dbReference>
<comment type="similarity">
    <text evidence="1">Belongs to the sulfatase family.</text>
</comment>
<dbReference type="OrthoDB" id="9783154at2"/>
<dbReference type="EC" id="3.1.6.1" evidence="7"/>
<proteinExistence type="inferred from homology"/>
<dbReference type="GO" id="GO:0004065">
    <property type="term" value="F:arylsulfatase activity"/>
    <property type="evidence" value="ECO:0007669"/>
    <property type="project" value="UniProtKB-EC"/>
</dbReference>
<reference evidence="7 8" key="1">
    <citation type="submission" date="2019-02" db="EMBL/GenBank/DDBJ databases">
        <title>Deep-cultivation of Planctomycetes and their phenomic and genomic characterization uncovers novel biology.</title>
        <authorList>
            <person name="Wiegand S."/>
            <person name="Jogler M."/>
            <person name="Boedeker C."/>
            <person name="Pinto D."/>
            <person name="Vollmers J."/>
            <person name="Rivas-Marin E."/>
            <person name="Kohn T."/>
            <person name="Peeters S.H."/>
            <person name="Heuer A."/>
            <person name="Rast P."/>
            <person name="Oberbeckmann S."/>
            <person name="Bunk B."/>
            <person name="Jeske O."/>
            <person name="Meyerdierks A."/>
            <person name="Storesund J.E."/>
            <person name="Kallscheuer N."/>
            <person name="Luecker S."/>
            <person name="Lage O.M."/>
            <person name="Pohl T."/>
            <person name="Merkel B.J."/>
            <person name="Hornburger P."/>
            <person name="Mueller R.-W."/>
            <person name="Bruemmer F."/>
            <person name="Labrenz M."/>
            <person name="Spormann A.M."/>
            <person name="Op den Camp H."/>
            <person name="Overmann J."/>
            <person name="Amann R."/>
            <person name="Jetten M.S.M."/>
            <person name="Mascher T."/>
            <person name="Medema M.H."/>
            <person name="Devos D.P."/>
            <person name="Kaster A.-K."/>
            <person name="Ovreas L."/>
            <person name="Rohde M."/>
            <person name="Galperin M.Y."/>
            <person name="Jogler C."/>
        </authorList>
    </citation>
    <scope>NUCLEOTIDE SEQUENCE [LARGE SCALE GENOMIC DNA]</scope>
    <source>
        <strain evidence="7 8">HG66A1</strain>
    </source>
</reference>
<dbReference type="InterPro" id="IPR024607">
    <property type="entry name" value="Sulfatase_CS"/>
</dbReference>
<sequence precursor="true">MRSPLMFLLIAVCYVLTGLVSQAAEQQPPNIVLILADDLGYGDLACYGNKQVQTPHIDRLAAGGLKFTDFHSAGAMCTPTRAAMLTGQYQQRFGTEFEGALSGKADRDIGLPHQALTMAELLKQRGYATACFGKWHLGYQPPWLPTSQGFDVFRGLASGDGDHHTHVDRSGNEDWWHNNAIQMEKGYTADLLSRYSVEFIEANRERPFFLYVPHLAIHFPWQGPNDPPHRQAGQSYHADKWGIIPEPGNVSPHTRAMIESLDQSVGQIMAALQRLQLEKNTLVIFSSDNGGYLNYGKQFQHISSNGPLRGQKGTLYEGGHRVPCLMSWPGTIRPGVTDQTAHSIDLLPTFASIAGIPDVDYQTDGVDLAPLWQGKQKLADRSLFWRMGNRSAVRSGKWKLCVTNQRRELFNLETDLGEQQNQAVAHPEIVNKLNQALKGWEADVDTSAQKLKH</sequence>
<keyword evidence="8" id="KW-1185">Reference proteome</keyword>
<dbReference type="CDD" id="cd16144">
    <property type="entry name" value="ARS_like"/>
    <property type="match status" value="1"/>
</dbReference>
<dbReference type="Gene3D" id="3.30.1120.10">
    <property type="match status" value="1"/>
</dbReference>
<dbReference type="Pfam" id="PF00884">
    <property type="entry name" value="Sulfatase"/>
    <property type="match status" value="1"/>
</dbReference>
<evidence type="ECO:0000259" key="6">
    <source>
        <dbReference type="Pfam" id="PF00884"/>
    </source>
</evidence>
<keyword evidence="4" id="KW-0106">Calcium</keyword>
<dbReference type="InterPro" id="IPR050738">
    <property type="entry name" value="Sulfatase"/>
</dbReference>
<dbReference type="Proteomes" id="UP000320421">
    <property type="component" value="Chromosome"/>
</dbReference>
<dbReference type="AlphaFoldDB" id="A0A517PZ17"/>
<keyword evidence="2" id="KW-0479">Metal-binding</keyword>
<keyword evidence="5" id="KW-0732">Signal</keyword>
<evidence type="ECO:0000313" key="8">
    <source>
        <dbReference type="Proteomes" id="UP000320421"/>
    </source>
</evidence>
<accession>A0A517PZ17</accession>
<dbReference type="PROSITE" id="PS00523">
    <property type="entry name" value="SULFATASE_1"/>
    <property type="match status" value="1"/>
</dbReference>
<evidence type="ECO:0000256" key="1">
    <source>
        <dbReference type="ARBA" id="ARBA00008779"/>
    </source>
</evidence>
<evidence type="ECO:0000256" key="3">
    <source>
        <dbReference type="ARBA" id="ARBA00022801"/>
    </source>
</evidence>
<keyword evidence="3 7" id="KW-0378">Hydrolase</keyword>
<name>A0A517PZ17_9PLAN</name>
<gene>
    <name evidence="7" type="primary">atsA_64</name>
    <name evidence="7" type="ORF">HG66A1_64470</name>
</gene>
<dbReference type="GO" id="GO:0046872">
    <property type="term" value="F:metal ion binding"/>
    <property type="evidence" value="ECO:0007669"/>
    <property type="project" value="UniProtKB-KW"/>
</dbReference>
<dbReference type="RefSeq" id="WP_145193439.1">
    <property type="nucleotide sequence ID" value="NZ_CP036266.1"/>
</dbReference>
<dbReference type="SUPFAM" id="SSF53649">
    <property type="entry name" value="Alkaline phosphatase-like"/>
    <property type="match status" value="1"/>
</dbReference>
<dbReference type="InterPro" id="IPR017850">
    <property type="entry name" value="Alkaline_phosphatase_core_sf"/>
</dbReference>
<dbReference type="Gene3D" id="3.40.720.10">
    <property type="entry name" value="Alkaline Phosphatase, subunit A"/>
    <property type="match status" value="1"/>
</dbReference>